<dbReference type="Ensembl" id="ENSCJPT00005001978.1">
    <property type="protein sequence ID" value="ENSCJPP00005001151.1"/>
    <property type="gene ID" value="ENSCJPG00005001218.1"/>
</dbReference>
<feature type="compositionally biased region" description="Basic and acidic residues" evidence="1">
    <location>
        <begin position="289"/>
        <end position="303"/>
    </location>
</feature>
<gene>
    <name evidence="4" type="primary">LOC107306550</name>
</gene>
<dbReference type="KEGG" id="cjo:107306550"/>
<evidence type="ECO:0000313" key="4">
    <source>
        <dbReference type="Ensembl" id="ENSCJPP00005001151.1"/>
    </source>
</evidence>
<reference evidence="4" key="1">
    <citation type="submission" date="2015-11" db="EMBL/GenBank/DDBJ databases">
        <authorList>
            <consortium name="International Coturnix japonica Genome Analysis Consortium"/>
            <person name="Warren W."/>
            <person name="Burt D.W."/>
            <person name="Antin P.B."/>
            <person name="Lanford R."/>
            <person name="Gros J."/>
            <person name="Wilson R.K."/>
        </authorList>
    </citation>
    <scope>NUCLEOTIDE SEQUENCE [LARGE SCALE GENOMIC DNA]</scope>
</reference>
<feature type="domain" description="CCDC81 HU" evidence="3">
    <location>
        <begin position="108"/>
        <end position="178"/>
    </location>
</feature>
<feature type="region of interest" description="Disordered" evidence="1">
    <location>
        <begin position="276"/>
        <end position="315"/>
    </location>
</feature>
<dbReference type="GO" id="GO:0005815">
    <property type="term" value="C:microtubule organizing center"/>
    <property type="evidence" value="ECO:0007669"/>
    <property type="project" value="TreeGrafter"/>
</dbReference>
<evidence type="ECO:0000256" key="1">
    <source>
        <dbReference type="SAM" id="MobiDB-lite"/>
    </source>
</evidence>
<evidence type="ECO:0000313" key="5">
    <source>
        <dbReference type="Proteomes" id="UP000694412"/>
    </source>
</evidence>
<feature type="domain" description="CCDC81 HU" evidence="2">
    <location>
        <begin position="20"/>
        <end position="95"/>
    </location>
</feature>
<dbReference type="Proteomes" id="UP000694412">
    <property type="component" value="Chromosome Z"/>
</dbReference>
<reference evidence="4" key="2">
    <citation type="submission" date="2025-08" db="UniProtKB">
        <authorList>
            <consortium name="Ensembl"/>
        </authorList>
    </citation>
    <scope>IDENTIFICATION</scope>
</reference>
<dbReference type="PANTHER" id="PTHR14362:SF2">
    <property type="entry name" value="COILED-COIL DOMAIN-CONTAINING PROTEIN 81"/>
    <property type="match status" value="1"/>
</dbReference>
<reference evidence="4" key="3">
    <citation type="submission" date="2025-09" db="UniProtKB">
        <authorList>
            <consortium name="Ensembl"/>
        </authorList>
    </citation>
    <scope>IDENTIFICATION</scope>
</reference>
<dbReference type="InterPro" id="IPR040673">
    <property type="entry name" value="CCDC81_HU_dom_2"/>
</dbReference>
<protein>
    <submittedName>
        <fullName evidence="4">Uncharacterized LOC107306550</fullName>
    </submittedName>
</protein>
<dbReference type="AlphaFoldDB" id="A0A8C2SQG7"/>
<evidence type="ECO:0000259" key="3">
    <source>
        <dbReference type="Pfam" id="PF18289"/>
    </source>
</evidence>
<dbReference type="GeneTree" id="ENSGT00390000011985"/>
<proteinExistence type="predicted"/>
<name>A0A8C2SQG7_COTJA</name>
<accession>A0A8C2SQG7</accession>
<dbReference type="Pfam" id="PF18289">
    <property type="entry name" value="HU-CCDC81_euk_2"/>
    <property type="match status" value="1"/>
</dbReference>
<dbReference type="PANTHER" id="PTHR14362">
    <property type="entry name" value="COILED-COIL DOMAIN-CONTAINING PROTEIN 81"/>
    <property type="match status" value="1"/>
</dbReference>
<organism evidence="4 5">
    <name type="scientific">Coturnix japonica</name>
    <name type="common">Japanese quail</name>
    <name type="synonym">Coturnix coturnix japonica</name>
    <dbReference type="NCBI Taxonomy" id="93934"/>
    <lineage>
        <taxon>Eukaryota</taxon>
        <taxon>Metazoa</taxon>
        <taxon>Chordata</taxon>
        <taxon>Craniata</taxon>
        <taxon>Vertebrata</taxon>
        <taxon>Euteleostomi</taxon>
        <taxon>Archelosauria</taxon>
        <taxon>Archosauria</taxon>
        <taxon>Dinosauria</taxon>
        <taxon>Saurischia</taxon>
        <taxon>Theropoda</taxon>
        <taxon>Coelurosauria</taxon>
        <taxon>Aves</taxon>
        <taxon>Neognathae</taxon>
        <taxon>Galloanserae</taxon>
        <taxon>Galliformes</taxon>
        <taxon>Phasianidae</taxon>
        <taxon>Perdicinae</taxon>
        <taxon>Coturnix</taxon>
    </lineage>
</organism>
<evidence type="ECO:0000259" key="2">
    <source>
        <dbReference type="Pfam" id="PF14908"/>
    </source>
</evidence>
<dbReference type="InterPro" id="IPR026295">
    <property type="entry name" value="CCD81"/>
</dbReference>
<keyword evidence="5" id="KW-1185">Reference proteome</keyword>
<dbReference type="InterPro" id="IPR028034">
    <property type="entry name" value="HU-CCDC81"/>
</dbReference>
<dbReference type="GeneID" id="107306550"/>
<sequence>MEVVGVFRYLLFDPLDPNELSLLKELTTSEICRVWDATSKYICRQLQEKKAVDIGIGSFAVVPARAAAGKDGVLDVDKPIFHMSRHIQRFYKLKQPKTRIPLEMFEYPLDFEEIAESIHFRAPIVEQCIHETLLFFAEALRGKKEVDFFFSSLGILSVRGQEVIMNFFDSCALQVDATGNMLPALLGDPKMMNMIAFRGKNKFTRRSEDGCVMLPRIEVQEPKTYRRLSSLKPRRDSQPWGGGARRVSIYDPVVLARRRVSQVLRIERKFKELEEEMQRDKASFVPQPEEVHAEEVEQPKPPDEPEPSASAKQSSRVAARLMRAVTEEKRLQVLMASKRKEVEAEIQTECQEYIQRLSAERSQNPFHRQLEGDPRPSYIVRREYDQQLKERLKGKDRCQSLAGQTAPGDWQKKLQLTGTSREQNREKTRLLDRRGKAQGLPALIGSCQAASGCSGRSHHGLHQNSPSGTSDCTQAHSGRASHCCKLPPLYGESCQQRGQGAPFQK</sequence>
<feature type="region of interest" description="Disordered" evidence="1">
    <location>
        <begin position="397"/>
        <end position="429"/>
    </location>
</feature>
<dbReference type="OrthoDB" id="9117973at2759"/>
<dbReference type="RefSeq" id="XP_015705291.1">
    <property type="nucleotide sequence ID" value="XM_015849805.2"/>
</dbReference>
<dbReference type="Pfam" id="PF14908">
    <property type="entry name" value="HU-CCDC81_euk_1"/>
    <property type="match status" value="1"/>
</dbReference>